<dbReference type="Gene3D" id="2.170.130.10">
    <property type="entry name" value="TonB-dependent receptor, plug domain"/>
    <property type="match status" value="1"/>
</dbReference>
<evidence type="ECO:0000256" key="7">
    <source>
        <dbReference type="PROSITE-ProRule" id="PRU01360"/>
    </source>
</evidence>
<feature type="domain" description="TonB-dependent receptor plug" evidence="9">
    <location>
        <begin position="119"/>
        <end position="223"/>
    </location>
</feature>
<dbReference type="OrthoDB" id="778172at2"/>
<proteinExistence type="inferred from homology"/>
<evidence type="ECO:0000256" key="8">
    <source>
        <dbReference type="SAM" id="SignalP"/>
    </source>
</evidence>
<evidence type="ECO:0000256" key="2">
    <source>
        <dbReference type="ARBA" id="ARBA00022448"/>
    </source>
</evidence>
<gene>
    <name evidence="10" type="ORF">EV199_6060</name>
</gene>
<organism evidence="10 11">
    <name type="scientific">Pseudobacter ginsenosidimutans</name>
    <dbReference type="NCBI Taxonomy" id="661488"/>
    <lineage>
        <taxon>Bacteria</taxon>
        <taxon>Pseudomonadati</taxon>
        <taxon>Bacteroidota</taxon>
        <taxon>Chitinophagia</taxon>
        <taxon>Chitinophagales</taxon>
        <taxon>Chitinophagaceae</taxon>
        <taxon>Pseudobacter</taxon>
    </lineage>
</organism>
<dbReference type="RefSeq" id="WP_130544529.1">
    <property type="nucleotide sequence ID" value="NZ_CP042431.1"/>
</dbReference>
<evidence type="ECO:0000313" key="10">
    <source>
        <dbReference type="EMBL" id="RZS63960.1"/>
    </source>
</evidence>
<name>A0A4V2EYS0_9BACT</name>
<dbReference type="InterPro" id="IPR008969">
    <property type="entry name" value="CarboxyPept-like_regulatory"/>
</dbReference>
<keyword evidence="5 7" id="KW-0472">Membrane</keyword>
<evidence type="ECO:0000256" key="3">
    <source>
        <dbReference type="ARBA" id="ARBA00022452"/>
    </source>
</evidence>
<dbReference type="Gene3D" id="2.60.40.1120">
    <property type="entry name" value="Carboxypeptidase-like, regulatory domain"/>
    <property type="match status" value="1"/>
</dbReference>
<keyword evidence="6 7" id="KW-0998">Cell outer membrane</keyword>
<evidence type="ECO:0000256" key="6">
    <source>
        <dbReference type="ARBA" id="ARBA00023237"/>
    </source>
</evidence>
<dbReference type="InterPro" id="IPR036942">
    <property type="entry name" value="Beta-barrel_TonB_sf"/>
</dbReference>
<dbReference type="InterPro" id="IPR012910">
    <property type="entry name" value="Plug_dom"/>
</dbReference>
<comment type="subcellular location">
    <subcellularLocation>
        <location evidence="1 7">Cell outer membrane</location>
        <topology evidence="1 7">Multi-pass membrane protein</topology>
    </subcellularLocation>
</comment>
<comment type="similarity">
    <text evidence="7">Belongs to the TonB-dependent receptor family.</text>
</comment>
<comment type="caution">
    <text evidence="10">The sequence shown here is derived from an EMBL/GenBank/DDBJ whole genome shotgun (WGS) entry which is preliminary data.</text>
</comment>
<keyword evidence="2 7" id="KW-0813">Transport</keyword>
<dbReference type="GO" id="GO:0009279">
    <property type="term" value="C:cell outer membrane"/>
    <property type="evidence" value="ECO:0007669"/>
    <property type="project" value="UniProtKB-SubCell"/>
</dbReference>
<keyword evidence="11" id="KW-1185">Reference proteome</keyword>
<dbReference type="NCBIfam" id="TIGR04057">
    <property type="entry name" value="SusC_RagA_signa"/>
    <property type="match status" value="1"/>
</dbReference>
<dbReference type="SUPFAM" id="SSF49464">
    <property type="entry name" value="Carboxypeptidase regulatory domain-like"/>
    <property type="match status" value="1"/>
</dbReference>
<dbReference type="InterPro" id="IPR023997">
    <property type="entry name" value="TonB-dep_OMP_SusC/RagA_CS"/>
</dbReference>
<keyword evidence="8" id="KW-0732">Signal</keyword>
<evidence type="ECO:0000313" key="11">
    <source>
        <dbReference type="Proteomes" id="UP000293874"/>
    </source>
</evidence>
<keyword evidence="3 7" id="KW-1134">Transmembrane beta strand</keyword>
<dbReference type="NCBIfam" id="TIGR04056">
    <property type="entry name" value="OMP_RagA_SusC"/>
    <property type="match status" value="1"/>
</dbReference>
<dbReference type="InterPro" id="IPR023996">
    <property type="entry name" value="TonB-dep_OMP_SusC/RagA"/>
</dbReference>
<dbReference type="AlphaFoldDB" id="A0A4V2EYS0"/>
<evidence type="ECO:0000256" key="4">
    <source>
        <dbReference type="ARBA" id="ARBA00022692"/>
    </source>
</evidence>
<dbReference type="InterPro" id="IPR039426">
    <property type="entry name" value="TonB-dep_rcpt-like"/>
</dbReference>
<sequence length="1020" mass="111424">MIKSRLLPEAFICFLMAMLFAGTALAQTRTVTGKVTDNKSSPVVGATVQVKGGAGVSTNEAGEFRINLSSAADSLIFSHVEFETRAVAVRNRSTFNISLQPKDMGLDAVVVVGYGTQKRRDVTGAIGSVKGDAIRNMPVTDVAAALQGRVAGVEVVKSSGEPGAPTQITIRGVASLSQPQPLYIVDGVRQDGNNINMADVASFDVLKDASAASIYGAAAAGGVIIVTTKKGTGAKPTVNFNARYGVTTPRMMELLRRDEFIRFRKLINDPVYGPQSQTDTLPDTDWAGALFDNGTEENYNLSISGSSPNTNYFVSGIYNNQKGVFRKNSSGMYGFRLNTDIRVTDNIKIGEQLYVWQRNTTPPTGVSINPPFRTIPTMGIYGNSPENPWAKSPPGFAGPNLVAQIETAHRQFTQANFQGNAYAEIKLPFYLTFKTTLGYTYYNEELNYYQEAYNAGPVSVNATSLAKNNASTRSIFTNYVLSFDHAFGEHSINALAGYEQISGITNGAQIGATSVGGTSYAFLLTSDSRINLANGGYDDNALIKSMFGRVSYDFAKKYFATFSIRRDGNFQKFGPNNRYGVFPAGSVGWRISDEPFMKQLLPQANLLKLRGSYGVLGNSNIPSYVFLSTFDLVSAQNFAPGVVPVLNYTQQNIPNPNIKWESMYEANIGLDAEFMNGKLYASVDWYDKTTKDMLYNLPIPTSAGMPVSIFITNIGSVRNRGIEFSAGYRSNIGEFSYNVGVTGAFNKNKVLNLDNINNNAILAGDNNYGSPSFGIWTGQQLASTKAGAPFGQFWGYKVIGMYQSDDEWKNHPQQEGKQAKKGDLIFADIDDNKKIDEKDRTVIGSPYPDFVYGITLNLAYKGFDIQALFSGVAGVDIFNGVAPYAMSPFADGNTTNKVFGASMLDGDYLTSQPRIGEKTQTGFIQDPNHNYTWANSYFVENGSYLKLKQLQIGYNLPANILQKVKMKNARLYVMGYNLFCLTKYNGIDPELGGAVTTRGIDVPYRYPNSRIYSLGLDITF</sequence>
<reference evidence="10 11" key="1">
    <citation type="submission" date="2019-02" db="EMBL/GenBank/DDBJ databases">
        <title>Genomic Encyclopedia of Type Strains, Phase IV (KMG-IV): sequencing the most valuable type-strain genomes for metagenomic binning, comparative biology and taxonomic classification.</title>
        <authorList>
            <person name="Goeker M."/>
        </authorList>
    </citation>
    <scope>NUCLEOTIDE SEQUENCE [LARGE SCALE GENOMIC DNA]</scope>
    <source>
        <strain evidence="10 11">DSM 18116</strain>
    </source>
</reference>
<feature type="chain" id="PRO_5020624923" evidence="8">
    <location>
        <begin position="27"/>
        <end position="1020"/>
    </location>
</feature>
<dbReference type="Pfam" id="PF07715">
    <property type="entry name" value="Plug"/>
    <property type="match status" value="1"/>
</dbReference>
<dbReference type="InterPro" id="IPR037066">
    <property type="entry name" value="Plug_dom_sf"/>
</dbReference>
<keyword evidence="4 7" id="KW-0812">Transmembrane</keyword>
<evidence type="ECO:0000256" key="1">
    <source>
        <dbReference type="ARBA" id="ARBA00004571"/>
    </source>
</evidence>
<evidence type="ECO:0000259" key="9">
    <source>
        <dbReference type="Pfam" id="PF07715"/>
    </source>
</evidence>
<protein>
    <submittedName>
        <fullName evidence="10">TonB-linked SusC/RagA family outer membrane protein</fullName>
    </submittedName>
</protein>
<dbReference type="SUPFAM" id="SSF56935">
    <property type="entry name" value="Porins"/>
    <property type="match status" value="1"/>
</dbReference>
<dbReference type="Proteomes" id="UP000293874">
    <property type="component" value="Unassembled WGS sequence"/>
</dbReference>
<dbReference type="PROSITE" id="PS52016">
    <property type="entry name" value="TONB_DEPENDENT_REC_3"/>
    <property type="match status" value="1"/>
</dbReference>
<accession>A0A4V2EYS0</accession>
<dbReference type="Gene3D" id="2.40.170.20">
    <property type="entry name" value="TonB-dependent receptor, beta-barrel domain"/>
    <property type="match status" value="1"/>
</dbReference>
<dbReference type="EMBL" id="SGXA01000007">
    <property type="protein sequence ID" value="RZS63960.1"/>
    <property type="molecule type" value="Genomic_DNA"/>
</dbReference>
<evidence type="ECO:0000256" key="5">
    <source>
        <dbReference type="ARBA" id="ARBA00023136"/>
    </source>
</evidence>
<dbReference type="Pfam" id="PF13715">
    <property type="entry name" value="CarbopepD_reg_2"/>
    <property type="match status" value="1"/>
</dbReference>
<feature type="signal peptide" evidence="8">
    <location>
        <begin position="1"/>
        <end position="26"/>
    </location>
</feature>